<evidence type="ECO:0000256" key="4">
    <source>
        <dbReference type="ARBA" id="ARBA00022989"/>
    </source>
</evidence>
<dbReference type="GO" id="GO:0016020">
    <property type="term" value="C:membrane"/>
    <property type="evidence" value="ECO:0007669"/>
    <property type="project" value="UniProtKB-SubCell"/>
</dbReference>
<feature type="transmembrane region" description="Helical" evidence="6">
    <location>
        <begin position="103"/>
        <end position="124"/>
    </location>
</feature>
<name>A0A7S0HH47_9EUKA</name>
<evidence type="ECO:0000256" key="5">
    <source>
        <dbReference type="ARBA" id="ARBA00023136"/>
    </source>
</evidence>
<protein>
    <recommendedName>
        <fullName evidence="7">Major facilitator superfamily (MFS) profile domain-containing protein</fullName>
    </recommendedName>
</protein>
<evidence type="ECO:0000259" key="7">
    <source>
        <dbReference type="PROSITE" id="PS50850"/>
    </source>
</evidence>
<comment type="similarity">
    <text evidence="2">Belongs to the major facilitator superfamily. Sugar transporter (TC 2.A.1.1) family.</text>
</comment>
<feature type="transmembrane region" description="Helical" evidence="6">
    <location>
        <begin position="12"/>
        <end position="34"/>
    </location>
</feature>
<dbReference type="PROSITE" id="PS50850">
    <property type="entry name" value="MFS"/>
    <property type="match status" value="1"/>
</dbReference>
<dbReference type="AlphaFoldDB" id="A0A7S0HH47"/>
<dbReference type="EMBL" id="HBEP01008747">
    <property type="protein sequence ID" value="CAD8476709.1"/>
    <property type="molecule type" value="Transcribed_RNA"/>
</dbReference>
<evidence type="ECO:0000256" key="1">
    <source>
        <dbReference type="ARBA" id="ARBA00004141"/>
    </source>
</evidence>
<dbReference type="Pfam" id="PF00083">
    <property type="entry name" value="Sugar_tr"/>
    <property type="match status" value="1"/>
</dbReference>
<reference evidence="8" key="1">
    <citation type="submission" date="2021-01" db="EMBL/GenBank/DDBJ databases">
        <authorList>
            <person name="Corre E."/>
            <person name="Pelletier E."/>
            <person name="Niang G."/>
            <person name="Scheremetjew M."/>
            <person name="Finn R."/>
            <person name="Kale V."/>
            <person name="Holt S."/>
            <person name="Cochrane G."/>
            <person name="Meng A."/>
            <person name="Brown T."/>
            <person name="Cohen L."/>
        </authorList>
    </citation>
    <scope>NUCLEOTIDE SEQUENCE</scope>
    <source>
        <strain evidence="8">CCMP1374</strain>
    </source>
</reference>
<proteinExistence type="inferred from homology"/>
<comment type="subcellular location">
    <subcellularLocation>
        <location evidence="1">Membrane</location>
        <topology evidence="1">Multi-pass membrane protein</topology>
    </subcellularLocation>
</comment>
<evidence type="ECO:0000256" key="3">
    <source>
        <dbReference type="ARBA" id="ARBA00022692"/>
    </source>
</evidence>
<dbReference type="PANTHER" id="PTHR48022">
    <property type="entry name" value="PLASTIDIC GLUCOSE TRANSPORTER 4"/>
    <property type="match status" value="1"/>
</dbReference>
<dbReference type="PANTHER" id="PTHR48022:SF2">
    <property type="entry name" value="PLASTIDIC GLUCOSE TRANSPORTER 4"/>
    <property type="match status" value="1"/>
</dbReference>
<feature type="transmembrane region" description="Helical" evidence="6">
    <location>
        <begin position="40"/>
        <end position="63"/>
    </location>
</feature>
<keyword evidence="3 6" id="KW-0812">Transmembrane</keyword>
<keyword evidence="4 6" id="KW-1133">Transmembrane helix</keyword>
<evidence type="ECO:0000313" key="8">
    <source>
        <dbReference type="EMBL" id="CAD8476709.1"/>
    </source>
</evidence>
<organism evidence="8">
    <name type="scientific">Phaeocystis antarctica</name>
    <dbReference type="NCBI Taxonomy" id="33657"/>
    <lineage>
        <taxon>Eukaryota</taxon>
        <taxon>Haptista</taxon>
        <taxon>Haptophyta</taxon>
        <taxon>Prymnesiophyceae</taxon>
        <taxon>Phaeocystales</taxon>
        <taxon>Phaeocystaceae</taxon>
        <taxon>Phaeocystis</taxon>
    </lineage>
</organism>
<gene>
    <name evidence="8" type="ORF">PANT1444_LOCUS4884</name>
</gene>
<feature type="transmembrane region" description="Helical" evidence="6">
    <location>
        <begin position="75"/>
        <end position="97"/>
    </location>
</feature>
<dbReference type="InterPro" id="IPR036259">
    <property type="entry name" value="MFS_trans_sf"/>
</dbReference>
<accession>A0A7S0HH47</accession>
<keyword evidence="5 6" id="KW-0472">Membrane</keyword>
<feature type="domain" description="Major facilitator superfamily (MFS) profile" evidence="7">
    <location>
        <begin position="1"/>
        <end position="131"/>
    </location>
</feature>
<sequence length="145" mass="14728">MLDGGGRKPLLVGSFLGMAATMLLMAAALALPALAPLAPLFSVVGTVLYISSFALGVGPIPAIMTGELLPAAVRANGAATAFGVHWLCNIVIGNYFLLASQRFGVPACYTLFGGVALAGAAFCASQVPETKGRSLEEIEAEYAPA</sequence>
<evidence type="ECO:0000256" key="6">
    <source>
        <dbReference type="SAM" id="Phobius"/>
    </source>
</evidence>
<dbReference type="InterPro" id="IPR050360">
    <property type="entry name" value="MFS_Sugar_Transporters"/>
</dbReference>
<dbReference type="SUPFAM" id="SSF103473">
    <property type="entry name" value="MFS general substrate transporter"/>
    <property type="match status" value="1"/>
</dbReference>
<evidence type="ECO:0000256" key="2">
    <source>
        <dbReference type="ARBA" id="ARBA00010992"/>
    </source>
</evidence>
<dbReference type="GO" id="GO:0005351">
    <property type="term" value="F:carbohydrate:proton symporter activity"/>
    <property type="evidence" value="ECO:0007669"/>
    <property type="project" value="TreeGrafter"/>
</dbReference>
<dbReference type="InterPro" id="IPR020846">
    <property type="entry name" value="MFS_dom"/>
</dbReference>
<dbReference type="Gene3D" id="1.20.1250.20">
    <property type="entry name" value="MFS general substrate transporter like domains"/>
    <property type="match status" value="1"/>
</dbReference>
<dbReference type="InterPro" id="IPR005828">
    <property type="entry name" value="MFS_sugar_transport-like"/>
</dbReference>